<keyword evidence="2" id="KW-1133">Transmembrane helix</keyword>
<accession>A0AAD6UIT3</accession>
<evidence type="ECO:0000256" key="1">
    <source>
        <dbReference type="SAM" id="MobiDB-lite"/>
    </source>
</evidence>
<evidence type="ECO:0000313" key="3">
    <source>
        <dbReference type="EMBL" id="KAJ7098499.1"/>
    </source>
</evidence>
<reference evidence="3" key="1">
    <citation type="submission" date="2023-03" db="EMBL/GenBank/DDBJ databases">
        <title>Massive genome expansion in bonnet fungi (Mycena s.s.) driven by repeated elements and novel gene families across ecological guilds.</title>
        <authorList>
            <consortium name="Lawrence Berkeley National Laboratory"/>
            <person name="Harder C.B."/>
            <person name="Miyauchi S."/>
            <person name="Viragh M."/>
            <person name="Kuo A."/>
            <person name="Thoen E."/>
            <person name="Andreopoulos B."/>
            <person name="Lu D."/>
            <person name="Skrede I."/>
            <person name="Drula E."/>
            <person name="Henrissat B."/>
            <person name="Morin E."/>
            <person name="Kohler A."/>
            <person name="Barry K."/>
            <person name="LaButti K."/>
            <person name="Morin E."/>
            <person name="Salamov A."/>
            <person name="Lipzen A."/>
            <person name="Mereny Z."/>
            <person name="Hegedus B."/>
            <person name="Baldrian P."/>
            <person name="Stursova M."/>
            <person name="Weitz H."/>
            <person name="Taylor A."/>
            <person name="Grigoriev I.V."/>
            <person name="Nagy L.G."/>
            <person name="Martin F."/>
            <person name="Kauserud H."/>
        </authorList>
    </citation>
    <scope>NUCLEOTIDE SEQUENCE</scope>
    <source>
        <strain evidence="3">CBHHK173m</strain>
    </source>
</reference>
<name>A0AAD6UIT3_9AGAR</name>
<feature type="region of interest" description="Disordered" evidence="1">
    <location>
        <begin position="1"/>
        <end position="37"/>
    </location>
</feature>
<keyword evidence="4" id="KW-1185">Reference proteome</keyword>
<dbReference type="AlphaFoldDB" id="A0AAD6UIT3"/>
<keyword evidence="2" id="KW-0472">Membrane</keyword>
<feature type="region of interest" description="Disordered" evidence="1">
    <location>
        <begin position="146"/>
        <end position="183"/>
    </location>
</feature>
<feature type="compositionally biased region" description="Basic residues" evidence="1">
    <location>
        <begin position="1"/>
        <end position="11"/>
    </location>
</feature>
<organism evidence="3 4">
    <name type="scientific">Mycena belliarum</name>
    <dbReference type="NCBI Taxonomy" id="1033014"/>
    <lineage>
        <taxon>Eukaryota</taxon>
        <taxon>Fungi</taxon>
        <taxon>Dikarya</taxon>
        <taxon>Basidiomycota</taxon>
        <taxon>Agaricomycotina</taxon>
        <taxon>Agaricomycetes</taxon>
        <taxon>Agaricomycetidae</taxon>
        <taxon>Agaricales</taxon>
        <taxon>Marasmiineae</taxon>
        <taxon>Mycenaceae</taxon>
        <taxon>Mycena</taxon>
    </lineage>
</organism>
<dbReference type="Proteomes" id="UP001222325">
    <property type="component" value="Unassembled WGS sequence"/>
</dbReference>
<evidence type="ECO:0000256" key="2">
    <source>
        <dbReference type="SAM" id="Phobius"/>
    </source>
</evidence>
<feature type="compositionally biased region" description="Acidic residues" evidence="1">
    <location>
        <begin position="17"/>
        <end position="27"/>
    </location>
</feature>
<comment type="caution">
    <text evidence="3">The sequence shown here is derived from an EMBL/GenBank/DDBJ whole genome shotgun (WGS) entry which is preliminary data.</text>
</comment>
<feature type="transmembrane region" description="Helical" evidence="2">
    <location>
        <begin position="96"/>
        <end position="116"/>
    </location>
</feature>
<sequence>MGRLGRVRGRHRQGDDGGSEEWGEEEWGAGSRTGQGGEDSLLLPYAREHAREAVAEPLAPQCLSAASCVSLSVVGEALGSVGVVEGSGCVAHRWRLLCVWVWVCVCVCCLCLYSIYGAVCPGRSGACCGSSRSGVEVRLGVVRRGRGRVKRQSSAGGRSSREGDDGEEGGEGGREGADDVGCVDVEGPKERATLNFRVLQVVARDAEGAPGPPA</sequence>
<proteinExistence type="predicted"/>
<gene>
    <name evidence="3" type="ORF">B0H15DRAFT_579856</name>
</gene>
<protein>
    <submittedName>
        <fullName evidence="3">Uncharacterized protein</fullName>
    </submittedName>
</protein>
<evidence type="ECO:0000313" key="4">
    <source>
        <dbReference type="Proteomes" id="UP001222325"/>
    </source>
</evidence>
<keyword evidence="2" id="KW-0812">Transmembrane</keyword>
<dbReference type="EMBL" id="JARJCN010000008">
    <property type="protein sequence ID" value="KAJ7098499.1"/>
    <property type="molecule type" value="Genomic_DNA"/>
</dbReference>